<sequence length="548" mass="57910">MTTLLRIEDLHVRFAAVGGGDVAAVRGLGLTVASGEIVALVGESGSGKTASAKAVLGLLPRSATATGRVLLRPADGSAPQDVLGLDARQLRRLRGTAAAMVFQEPATALNPVYPVGWQIAEGLRAHGVRGRAARRARAVELLDAVGIPEPHRRARHYPHQFSGGQQQRVLIAAALALDARLLIADEPTSALDVTVQAEILDLLRRCATDLGTGILLITHDMGVVADVADRVAVMHRGRLVEQAPAGELFAAPAHDYTRRLLAAIPVPGRSALGDAAPRPAPAGAAEPVVKAEGLVVQYPRVLGRVGTRAVDGVSFRIAAGEILGLVGESGSGKTTIGRAVAGLVPVAAGTLNVRTGPGELGYVFQDPASSFNPQLTIGDSIAEPLRVHRRDLDRAAVAGQVTELLDLVELPAGHAARYPHELSGGQRQRAAIARAIALRPRLLIADEPTSALDVSVQATILELLMRLHRERNFAALFISHDLAVVEAVADRVMILHRGVAVETGETRRVMREPSHPYTRRLLDAAPLPDPARQSERRARRTVPAGPVR</sequence>
<dbReference type="PROSITE" id="PS50893">
    <property type="entry name" value="ABC_TRANSPORTER_2"/>
    <property type="match status" value="2"/>
</dbReference>
<dbReference type="Pfam" id="PF00005">
    <property type="entry name" value="ABC_tran"/>
    <property type="match status" value="2"/>
</dbReference>
<dbReference type="InterPro" id="IPR003593">
    <property type="entry name" value="AAA+_ATPase"/>
</dbReference>
<keyword evidence="3" id="KW-0813">Transport</keyword>
<feature type="region of interest" description="Disordered" evidence="8">
    <location>
        <begin position="509"/>
        <end position="548"/>
    </location>
</feature>
<evidence type="ECO:0000259" key="9">
    <source>
        <dbReference type="PROSITE" id="PS50893"/>
    </source>
</evidence>
<keyword evidence="6 10" id="KW-0067">ATP-binding</keyword>
<reference evidence="10" key="2">
    <citation type="submission" date="2022-09" db="EMBL/GenBank/DDBJ databases">
        <title>Biosynthetic gene clusters of Dactylosporangioum fulvum.</title>
        <authorList>
            <person name="Caradec T."/>
        </authorList>
    </citation>
    <scope>NUCLEOTIDE SEQUENCE</scope>
    <source>
        <strain evidence="10">NRRL B-16292</strain>
    </source>
</reference>
<dbReference type="Pfam" id="PF08352">
    <property type="entry name" value="oligo_HPY"/>
    <property type="match status" value="2"/>
</dbReference>
<proteinExistence type="inferred from homology"/>
<gene>
    <name evidence="10" type="ORF">Dfulv_21080</name>
</gene>
<dbReference type="InterPro" id="IPR013563">
    <property type="entry name" value="Oligopep_ABC_C"/>
</dbReference>
<evidence type="ECO:0000256" key="3">
    <source>
        <dbReference type="ARBA" id="ARBA00022448"/>
    </source>
</evidence>
<dbReference type="InterPro" id="IPR050388">
    <property type="entry name" value="ABC_Ni/Peptide_Import"/>
</dbReference>
<dbReference type="PROSITE" id="PS00211">
    <property type="entry name" value="ABC_TRANSPORTER_1"/>
    <property type="match status" value="2"/>
</dbReference>
<dbReference type="RefSeq" id="WP_259865919.1">
    <property type="nucleotide sequence ID" value="NZ_CP073720.1"/>
</dbReference>
<evidence type="ECO:0000313" key="11">
    <source>
        <dbReference type="Proteomes" id="UP001059617"/>
    </source>
</evidence>
<dbReference type="PANTHER" id="PTHR43297:SF2">
    <property type="entry name" value="DIPEPTIDE TRANSPORT ATP-BINDING PROTEIN DPPD"/>
    <property type="match status" value="1"/>
</dbReference>
<dbReference type="InterPro" id="IPR003439">
    <property type="entry name" value="ABC_transporter-like_ATP-bd"/>
</dbReference>
<evidence type="ECO:0000256" key="6">
    <source>
        <dbReference type="ARBA" id="ARBA00022840"/>
    </source>
</evidence>
<feature type="domain" description="ABC transporter" evidence="9">
    <location>
        <begin position="5"/>
        <end position="261"/>
    </location>
</feature>
<evidence type="ECO:0000256" key="2">
    <source>
        <dbReference type="ARBA" id="ARBA00005417"/>
    </source>
</evidence>
<dbReference type="EMBL" id="CP073720">
    <property type="protein sequence ID" value="UWP86594.1"/>
    <property type="molecule type" value="Genomic_DNA"/>
</dbReference>
<evidence type="ECO:0000313" key="10">
    <source>
        <dbReference type="EMBL" id="UWP86594.1"/>
    </source>
</evidence>
<evidence type="ECO:0000256" key="7">
    <source>
        <dbReference type="ARBA" id="ARBA00023136"/>
    </source>
</evidence>
<dbReference type="Gene3D" id="3.40.50.300">
    <property type="entry name" value="P-loop containing nucleotide triphosphate hydrolases"/>
    <property type="match status" value="2"/>
</dbReference>
<evidence type="ECO:0000256" key="1">
    <source>
        <dbReference type="ARBA" id="ARBA00004202"/>
    </source>
</evidence>
<keyword evidence="4" id="KW-1003">Cell membrane</keyword>
<feature type="domain" description="ABC transporter" evidence="9">
    <location>
        <begin position="289"/>
        <end position="522"/>
    </location>
</feature>
<dbReference type="CDD" id="cd03257">
    <property type="entry name" value="ABC_NikE_OppD_transporters"/>
    <property type="match status" value="2"/>
</dbReference>
<keyword evidence="11" id="KW-1185">Reference proteome</keyword>
<dbReference type="SUPFAM" id="SSF52540">
    <property type="entry name" value="P-loop containing nucleoside triphosphate hydrolases"/>
    <property type="match status" value="2"/>
</dbReference>
<comment type="similarity">
    <text evidence="2">Belongs to the ABC transporter superfamily.</text>
</comment>
<accession>A0ABY5WC29</accession>
<protein>
    <submittedName>
        <fullName evidence="10">ABC transporter ATP-binding protein</fullName>
    </submittedName>
</protein>
<dbReference type="GO" id="GO:0005524">
    <property type="term" value="F:ATP binding"/>
    <property type="evidence" value="ECO:0007669"/>
    <property type="project" value="UniProtKB-KW"/>
</dbReference>
<organism evidence="10 11">
    <name type="scientific">Dactylosporangium fulvum</name>
    <dbReference type="NCBI Taxonomy" id="53359"/>
    <lineage>
        <taxon>Bacteria</taxon>
        <taxon>Bacillati</taxon>
        <taxon>Actinomycetota</taxon>
        <taxon>Actinomycetes</taxon>
        <taxon>Micromonosporales</taxon>
        <taxon>Micromonosporaceae</taxon>
        <taxon>Dactylosporangium</taxon>
    </lineage>
</organism>
<comment type="subcellular location">
    <subcellularLocation>
        <location evidence="1">Cell membrane</location>
        <topology evidence="1">Peripheral membrane protein</topology>
    </subcellularLocation>
</comment>
<dbReference type="Proteomes" id="UP001059617">
    <property type="component" value="Chromosome"/>
</dbReference>
<reference evidence="10" key="1">
    <citation type="submission" date="2021-04" db="EMBL/GenBank/DDBJ databases">
        <authorList>
            <person name="Hartkoorn R.C."/>
            <person name="Beaudoing E."/>
            <person name="Hot D."/>
        </authorList>
    </citation>
    <scope>NUCLEOTIDE SEQUENCE</scope>
    <source>
        <strain evidence="10">NRRL B-16292</strain>
    </source>
</reference>
<evidence type="ECO:0000256" key="5">
    <source>
        <dbReference type="ARBA" id="ARBA00022741"/>
    </source>
</evidence>
<keyword evidence="7" id="KW-0472">Membrane</keyword>
<keyword evidence="5" id="KW-0547">Nucleotide-binding</keyword>
<dbReference type="PANTHER" id="PTHR43297">
    <property type="entry name" value="OLIGOPEPTIDE TRANSPORT ATP-BINDING PROTEIN APPD"/>
    <property type="match status" value="1"/>
</dbReference>
<dbReference type="NCBIfam" id="NF008453">
    <property type="entry name" value="PRK11308.1"/>
    <property type="match status" value="2"/>
</dbReference>
<dbReference type="InterPro" id="IPR027417">
    <property type="entry name" value="P-loop_NTPase"/>
</dbReference>
<dbReference type="InterPro" id="IPR017871">
    <property type="entry name" value="ABC_transporter-like_CS"/>
</dbReference>
<evidence type="ECO:0000256" key="8">
    <source>
        <dbReference type="SAM" id="MobiDB-lite"/>
    </source>
</evidence>
<name>A0ABY5WC29_9ACTN</name>
<dbReference type="SMART" id="SM00382">
    <property type="entry name" value="AAA"/>
    <property type="match status" value="2"/>
</dbReference>
<evidence type="ECO:0000256" key="4">
    <source>
        <dbReference type="ARBA" id="ARBA00022475"/>
    </source>
</evidence>